<reference evidence="2 3" key="1">
    <citation type="submission" date="2016-11" db="EMBL/GenBank/DDBJ databases">
        <authorList>
            <person name="Jaros S."/>
            <person name="Januszkiewicz K."/>
            <person name="Wedrychowicz H."/>
        </authorList>
    </citation>
    <scope>NUCLEOTIDE SEQUENCE [LARGE SCALE GENOMIC DNA]</scope>
    <source>
        <strain evidence="2 3">DSM 29589</strain>
    </source>
</reference>
<feature type="chain" id="PRO_5009922777" evidence="1">
    <location>
        <begin position="24"/>
        <end position="290"/>
    </location>
</feature>
<feature type="signal peptide" evidence="1">
    <location>
        <begin position="1"/>
        <end position="23"/>
    </location>
</feature>
<evidence type="ECO:0000256" key="1">
    <source>
        <dbReference type="SAM" id="SignalP"/>
    </source>
</evidence>
<gene>
    <name evidence="2" type="ORF">SAMN05444398_101744</name>
</gene>
<proteinExistence type="predicted"/>
<keyword evidence="3" id="KW-1185">Reference proteome</keyword>
<keyword evidence="1" id="KW-0732">Signal</keyword>
<dbReference type="AlphaFoldDB" id="A0A1M6Y895"/>
<sequence length="290" mass="30234">MSLMRFLFLLFLGIFIGTQPAQADWTLAPNGNWISQTPTAIGVSVDGVKALSLTCANGAPLIYTSGYPATPGQNRQDSFTVTVEGRDFPITGEHSPPDGLWTGIPPAALVDALKKGRVADIRPPGQGKARMSLKGSSRAIDAALAGCMPVADQASSPPTGGGTGRIVLTGALIAEACGGAFDIADGAELTGLLDGDDKPDIVLDWAGVTCADRSRGRGAGRCGINMCSVEVFLTQTQSSQQLLGLQPQIVNRAFGKSALRTLALRPSCPDGALECVIDWRWTGTRLEPAQ</sequence>
<name>A0A1M6Y895_9RHOB</name>
<organism evidence="2 3">
    <name type="scientific">Roseovarius pacificus</name>
    <dbReference type="NCBI Taxonomy" id="337701"/>
    <lineage>
        <taxon>Bacteria</taxon>
        <taxon>Pseudomonadati</taxon>
        <taxon>Pseudomonadota</taxon>
        <taxon>Alphaproteobacteria</taxon>
        <taxon>Rhodobacterales</taxon>
        <taxon>Roseobacteraceae</taxon>
        <taxon>Roseovarius</taxon>
    </lineage>
</organism>
<evidence type="ECO:0000313" key="2">
    <source>
        <dbReference type="EMBL" id="SHL14457.1"/>
    </source>
</evidence>
<dbReference type="EMBL" id="FRBR01000001">
    <property type="protein sequence ID" value="SHL14457.1"/>
    <property type="molecule type" value="Genomic_DNA"/>
</dbReference>
<protein>
    <submittedName>
        <fullName evidence="2">Uncharacterized protein</fullName>
    </submittedName>
</protein>
<accession>A0A1M6Y895</accession>
<evidence type="ECO:0000313" key="3">
    <source>
        <dbReference type="Proteomes" id="UP000183974"/>
    </source>
</evidence>
<dbReference type="STRING" id="337701.SAMN05444398_101744"/>
<dbReference type="Proteomes" id="UP000183974">
    <property type="component" value="Unassembled WGS sequence"/>
</dbReference>